<feature type="compositionally biased region" description="Low complexity" evidence="9">
    <location>
        <begin position="90"/>
        <end position="109"/>
    </location>
</feature>
<comment type="subunit">
    <text evidence="2">Forms a 24-polypeptide structural core with octahedral symmetry.</text>
</comment>
<dbReference type="Gene3D" id="3.30.559.10">
    <property type="entry name" value="Chloramphenicol acetyltransferase-like domain"/>
    <property type="match status" value="1"/>
</dbReference>
<evidence type="ECO:0000256" key="9">
    <source>
        <dbReference type="SAM" id="MobiDB-lite"/>
    </source>
</evidence>
<dbReference type="OrthoDB" id="9805770at2"/>
<dbReference type="Gene3D" id="2.40.50.100">
    <property type="match status" value="1"/>
</dbReference>
<evidence type="ECO:0000256" key="6">
    <source>
        <dbReference type="ARBA" id="ARBA00025211"/>
    </source>
</evidence>
<dbReference type="PROSITE" id="PS00189">
    <property type="entry name" value="LIPOYL"/>
    <property type="match status" value="1"/>
</dbReference>
<dbReference type="Pfam" id="PF02817">
    <property type="entry name" value="E3_binding"/>
    <property type="match status" value="1"/>
</dbReference>
<feature type="region of interest" description="Disordered" evidence="9">
    <location>
        <begin position="88"/>
        <end position="109"/>
    </location>
</feature>
<evidence type="ECO:0000256" key="5">
    <source>
        <dbReference type="ARBA" id="ARBA00023315"/>
    </source>
</evidence>
<dbReference type="InterPro" id="IPR045257">
    <property type="entry name" value="E2/Pdx1"/>
</dbReference>
<evidence type="ECO:0000256" key="1">
    <source>
        <dbReference type="ARBA" id="ARBA00007317"/>
    </source>
</evidence>
<dbReference type="PANTHER" id="PTHR23151">
    <property type="entry name" value="DIHYDROLIPOAMIDE ACETYL/SUCCINYL-TRANSFERASE-RELATED"/>
    <property type="match status" value="1"/>
</dbReference>
<dbReference type="GO" id="GO:0045254">
    <property type="term" value="C:pyruvate dehydrogenase complex"/>
    <property type="evidence" value="ECO:0007669"/>
    <property type="project" value="UniProtKB-UniRule"/>
</dbReference>
<evidence type="ECO:0000256" key="2">
    <source>
        <dbReference type="ARBA" id="ARBA00011484"/>
    </source>
</evidence>
<dbReference type="SUPFAM" id="SSF52777">
    <property type="entry name" value="CoA-dependent acyltransferases"/>
    <property type="match status" value="1"/>
</dbReference>
<dbReference type="EMBL" id="FORH01000001">
    <property type="protein sequence ID" value="SFI66470.1"/>
    <property type="molecule type" value="Genomic_DNA"/>
</dbReference>
<dbReference type="RefSeq" id="WP_090056871.1">
    <property type="nucleotide sequence ID" value="NZ_FORH01000001.1"/>
</dbReference>
<dbReference type="InterPro" id="IPR006257">
    <property type="entry name" value="LAT1"/>
</dbReference>
<evidence type="ECO:0000256" key="7">
    <source>
        <dbReference type="ARBA" id="ARBA00048370"/>
    </source>
</evidence>
<dbReference type="Pfam" id="PF00364">
    <property type="entry name" value="Biotin_lipoyl"/>
    <property type="match status" value="1"/>
</dbReference>
<dbReference type="PROSITE" id="PS51826">
    <property type="entry name" value="PSBD"/>
    <property type="match status" value="1"/>
</dbReference>
<keyword evidence="12" id="KW-0670">Pyruvate</keyword>
<accession>A0A1I3K2C7</accession>
<evidence type="ECO:0000256" key="4">
    <source>
        <dbReference type="ARBA" id="ARBA00022823"/>
    </source>
</evidence>
<evidence type="ECO:0000313" key="12">
    <source>
        <dbReference type="EMBL" id="SFI66470.1"/>
    </source>
</evidence>
<dbReference type="InterPro" id="IPR036625">
    <property type="entry name" value="E3-bd_dom_sf"/>
</dbReference>
<proteinExistence type="inferred from homology"/>
<evidence type="ECO:0000259" key="10">
    <source>
        <dbReference type="PROSITE" id="PS50968"/>
    </source>
</evidence>
<comment type="similarity">
    <text evidence="1 8">Belongs to the 2-oxoacid dehydrogenase family.</text>
</comment>
<keyword evidence="5 8" id="KW-0012">Acyltransferase</keyword>
<keyword evidence="3 8" id="KW-0808">Transferase</keyword>
<dbReference type="SUPFAM" id="SSF47005">
    <property type="entry name" value="Peripheral subunit-binding domain of 2-oxo acid dehydrogenase complex"/>
    <property type="match status" value="1"/>
</dbReference>
<feature type="domain" description="Lipoyl-binding" evidence="10">
    <location>
        <begin position="2"/>
        <end position="78"/>
    </location>
</feature>
<evidence type="ECO:0000313" key="13">
    <source>
        <dbReference type="Proteomes" id="UP000199630"/>
    </source>
</evidence>
<dbReference type="CDD" id="cd06849">
    <property type="entry name" value="lipoyl_domain"/>
    <property type="match status" value="1"/>
</dbReference>
<dbReference type="InterPro" id="IPR001078">
    <property type="entry name" value="2-oxoacid_DH_actylTfrase"/>
</dbReference>
<sequence>MAIELLMPALSPTMEEGTLAKWLVKEGDEISSGDVIAEIETDKATMEFEAVDEGVMGKIIVAEGTEGVKVNDVIAVLLEEGEDASAVETAGKAGPAASPAASPAPAAAADAPKAEAAAPAAAPAAPAPAAPVAASGERLFASPLARRIAAQKGLDLTAIKGSGPKGRIVKADVESATAAPKAEAPKAAAAAPASAPAAAAAPTGPSTETVLKMYEGRDFEEVKLDGMRKTIAARLSEAKQTIPHFYLRRDINIDALLKFRGELNHQLSGKGVKLSVNDFIIKAVANALQEVPEANAVWAGDRVLQLKPSDVAVAVAIEGGLFTPVLKDADMKSLSALSKEMKDLAHRARDRKLAPHEYQGGSFAISNLGMFGIDNFDAIVNPPHAGILAVGAGVKKPVIGEDGEIKVATVMSVTMSVDHRVIDGAVGANLLKAIVDNLENPVAMLA</sequence>
<dbReference type="STRING" id="588602.SAMN04487991_0545"/>
<dbReference type="NCBIfam" id="TIGR01349">
    <property type="entry name" value="PDHac_trf_mito"/>
    <property type="match status" value="1"/>
</dbReference>
<dbReference type="GO" id="GO:0004742">
    <property type="term" value="F:dihydrolipoyllysine-residue acetyltransferase activity"/>
    <property type="evidence" value="ECO:0007669"/>
    <property type="project" value="UniProtKB-UniRule"/>
</dbReference>
<reference evidence="13" key="1">
    <citation type="submission" date="2016-10" db="EMBL/GenBank/DDBJ databases">
        <authorList>
            <person name="Varghese N."/>
            <person name="Submissions S."/>
        </authorList>
    </citation>
    <scope>NUCLEOTIDE SEQUENCE [LARGE SCALE GENOMIC DNA]</scope>
    <source>
        <strain evidence="13">DSM 26471</strain>
    </source>
</reference>
<protein>
    <recommendedName>
        <fullName evidence="8">Acetyltransferase component of pyruvate dehydrogenase complex</fullName>
        <ecNumber evidence="8">2.3.1.12</ecNumber>
    </recommendedName>
</protein>
<dbReference type="Pfam" id="PF00198">
    <property type="entry name" value="2-oxoacid_dh"/>
    <property type="match status" value="1"/>
</dbReference>
<evidence type="ECO:0000256" key="8">
    <source>
        <dbReference type="RuleBase" id="RU361137"/>
    </source>
</evidence>
<dbReference type="InterPro" id="IPR003016">
    <property type="entry name" value="2-oxoA_DH_lipoyl-BS"/>
</dbReference>
<feature type="domain" description="Peripheral subunit-binding (PSBD)" evidence="11">
    <location>
        <begin position="140"/>
        <end position="177"/>
    </location>
</feature>
<dbReference type="PROSITE" id="PS50968">
    <property type="entry name" value="BIOTINYL_LIPOYL"/>
    <property type="match status" value="1"/>
</dbReference>
<dbReference type="InterPro" id="IPR011053">
    <property type="entry name" value="Single_hybrid_motif"/>
</dbReference>
<evidence type="ECO:0000256" key="3">
    <source>
        <dbReference type="ARBA" id="ARBA00022679"/>
    </source>
</evidence>
<dbReference type="GO" id="GO:0006086">
    <property type="term" value="P:pyruvate decarboxylation to acetyl-CoA"/>
    <property type="evidence" value="ECO:0007669"/>
    <property type="project" value="InterPro"/>
</dbReference>
<comment type="catalytic activity">
    <reaction evidence="7 8">
        <text>N(6)-[(R)-dihydrolipoyl]-L-lysyl-[protein] + acetyl-CoA = N(6)-[(R)-S(8)-acetyldihydrolipoyl]-L-lysyl-[protein] + CoA</text>
        <dbReference type="Rhea" id="RHEA:17017"/>
        <dbReference type="Rhea" id="RHEA-COMP:10475"/>
        <dbReference type="Rhea" id="RHEA-COMP:10478"/>
        <dbReference type="ChEBI" id="CHEBI:57287"/>
        <dbReference type="ChEBI" id="CHEBI:57288"/>
        <dbReference type="ChEBI" id="CHEBI:83100"/>
        <dbReference type="ChEBI" id="CHEBI:83111"/>
        <dbReference type="EC" id="2.3.1.12"/>
    </reaction>
</comment>
<evidence type="ECO:0000259" key="11">
    <source>
        <dbReference type="PROSITE" id="PS51826"/>
    </source>
</evidence>
<dbReference type="InterPro" id="IPR004167">
    <property type="entry name" value="PSBD"/>
</dbReference>
<keyword evidence="4 8" id="KW-0450">Lipoyl</keyword>
<dbReference type="PANTHER" id="PTHR23151:SF90">
    <property type="entry name" value="DIHYDROLIPOYLLYSINE-RESIDUE ACETYLTRANSFERASE COMPONENT OF PYRUVATE DEHYDROGENASE COMPLEX, MITOCHONDRIAL-RELATED"/>
    <property type="match status" value="1"/>
</dbReference>
<dbReference type="SUPFAM" id="SSF51230">
    <property type="entry name" value="Single hybrid motif"/>
    <property type="match status" value="1"/>
</dbReference>
<dbReference type="InterPro" id="IPR023213">
    <property type="entry name" value="CAT-like_dom_sf"/>
</dbReference>
<keyword evidence="13" id="KW-1185">Reference proteome</keyword>
<dbReference type="Proteomes" id="UP000199630">
    <property type="component" value="Unassembled WGS sequence"/>
</dbReference>
<organism evidence="12 13">
    <name type="scientific">Celeribacter neptunius</name>
    <dbReference type="NCBI Taxonomy" id="588602"/>
    <lineage>
        <taxon>Bacteria</taxon>
        <taxon>Pseudomonadati</taxon>
        <taxon>Pseudomonadota</taxon>
        <taxon>Alphaproteobacteria</taxon>
        <taxon>Rhodobacterales</taxon>
        <taxon>Roseobacteraceae</taxon>
        <taxon>Celeribacter</taxon>
    </lineage>
</organism>
<dbReference type="AlphaFoldDB" id="A0A1I3K2C7"/>
<dbReference type="Gene3D" id="4.10.320.10">
    <property type="entry name" value="E3-binding domain"/>
    <property type="match status" value="1"/>
</dbReference>
<comment type="function">
    <text evidence="6">The pyruvate dehydrogenase complex catalyzes the overall conversion of pyruvate to acetyl-CoA and CO(2). It contains multiple copies of three enzymatic components: pyruvate dehydrogenase (E1), dihydrolipoamide acetyltransferase (E2) and lipoamide dehydrogenase (E3).</text>
</comment>
<gene>
    <name evidence="12" type="ORF">SAMN04487991_0545</name>
</gene>
<dbReference type="EC" id="2.3.1.12" evidence="8"/>
<dbReference type="InterPro" id="IPR000089">
    <property type="entry name" value="Biotin_lipoyl"/>
</dbReference>
<comment type="cofactor">
    <cofactor evidence="8">
        <name>(R)-lipoate</name>
        <dbReference type="ChEBI" id="CHEBI:83088"/>
    </cofactor>
    <text evidence="8">Binds 1 lipoyl cofactor covalently.</text>
</comment>
<dbReference type="FunFam" id="2.40.50.100:FF:000010">
    <property type="entry name" value="Acetyltransferase component of pyruvate dehydrogenase complex"/>
    <property type="match status" value="1"/>
</dbReference>
<name>A0A1I3K2C7_9RHOB</name>